<keyword evidence="9" id="KW-1185">Reference proteome</keyword>
<feature type="domain" description="DUF3638" evidence="7">
    <location>
        <begin position="144"/>
        <end position="192"/>
    </location>
</feature>
<comment type="caution">
    <text evidence="8">The sequence shown here is derived from an EMBL/GenBank/DDBJ whole genome shotgun (WGS) entry which is preliminary data.</text>
</comment>
<dbReference type="Proteomes" id="UP000198211">
    <property type="component" value="Unassembled WGS sequence"/>
</dbReference>
<evidence type="ECO:0000256" key="4">
    <source>
        <dbReference type="ARBA" id="ARBA00022786"/>
    </source>
</evidence>
<evidence type="ECO:0000256" key="3">
    <source>
        <dbReference type="ARBA" id="ARBA00022670"/>
    </source>
</evidence>
<proteinExistence type="predicted"/>
<dbReference type="PANTHER" id="PTHR13367">
    <property type="entry name" value="UBIQUITIN THIOESTERASE"/>
    <property type="match status" value="1"/>
</dbReference>
<gene>
    <name evidence="8" type="ORF">PHMEG_0009708</name>
</gene>
<evidence type="ECO:0000256" key="5">
    <source>
        <dbReference type="ARBA" id="ARBA00022801"/>
    </source>
</evidence>
<dbReference type="GO" id="GO:0006508">
    <property type="term" value="P:proteolysis"/>
    <property type="evidence" value="ECO:0007669"/>
    <property type="project" value="UniProtKB-KW"/>
</dbReference>
<feature type="domain" description="DUF3638" evidence="7">
    <location>
        <begin position="70"/>
        <end position="138"/>
    </location>
</feature>
<evidence type="ECO:0000256" key="2">
    <source>
        <dbReference type="ARBA" id="ARBA00012759"/>
    </source>
</evidence>
<dbReference type="InterPro" id="IPR022099">
    <property type="entry name" value="DUF3638"/>
</dbReference>
<dbReference type="Pfam" id="PF12340">
    <property type="entry name" value="DUF3638"/>
    <property type="match status" value="2"/>
</dbReference>
<sequence>MVTVSDVLSTIKHFMFWYHSAKAREQFRKYVLQFMELCVLEDKMNRVVRLTKRKSGLADEQLVSELTNVRDQFVVAQHLIDEPGTVCQLAMGRGKTRVILPMLFLHFTRSRNPRVVRAHFLSHLLSEAQQYMHKYLSASNALCILDEILDDSQFLDVLDKCDAILHHKYHLVYAVGEPTDLNSGIERWKSIEVAASFACFLQFSRFYAKRLGAFEGTRLNTVLLREELKSVGAGSHRQCPIRAIVAQHFGTTPVCELLVQGLTDSSVSVQTAFGHHVQKFLPFPKQLLALRGLVAFGVLEYCLEKRYQVDFGLPLPARDRRKSRFCSGLPMFHRIDLNSAIQTFASCLLYLDITMEVSLTRKLLLRLDISEQHQQYDQWYESVKSSLSEENRKTLCDVRHISLTDTRQFELLCRFYKFCMGAINFYLNTCVFPKDTQQYPQQLSRTAWNLAGTNNSIGFSGTNDIHRLLPLSVKQREHDELSLLGTNSTMIDKIVRVTQGYKVVLQSSIRTAIPWQNVLLFAISKDTQVLIATGALLAGVMNHDAAEFLLSQPNFRFAGVTYFHSRKDHDCWMIAEKVRRLVKSLRNASMLEKEMFVIFDEAQSRGSGMKLPHDALLC</sequence>
<reference evidence="9" key="1">
    <citation type="submission" date="2017-03" db="EMBL/GenBank/DDBJ databases">
        <title>Phytopthora megakarya and P. palmivora, two closely related causual agents of cacao black pod achieved similar genome size and gene model numbers by different mechanisms.</title>
        <authorList>
            <person name="Ali S."/>
            <person name="Shao J."/>
            <person name="Larry D.J."/>
            <person name="Kronmiller B."/>
            <person name="Shen D."/>
            <person name="Strem M.D."/>
            <person name="Melnick R.L."/>
            <person name="Guiltinan M.J."/>
            <person name="Tyler B.M."/>
            <person name="Meinhardt L.W."/>
            <person name="Bailey B.A."/>
        </authorList>
    </citation>
    <scope>NUCLEOTIDE SEQUENCE [LARGE SCALE GENOMIC DNA]</scope>
    <source>
        <strain evidence="9">zdho120</strain>
    </source>
</reference>
<organism evidence="8 9">
    <name type="scientific">Phytophthora megakarya</name>
    <dbReference type="NCBI Taxonomy" id="4795"/>
    <lineage>
        <taxon>Eukaryota</taxon>
        <taxon>Sar</taxon>
        <taxon>Stramenopiles</taxon>
        <taxon>Oomycota</taxon>
        <taxon>Peronosporomycetes</taxon>
        <taxon>Peronosporales</taxon>
        <taxon>Peronosporaceae</taxon>
        <taxon>Phytophthora</taxon>
    </lineage>
</organism>
<dbReference type="InterPro" id="IPR051346">
    <property type="entry name" value="OTU_Deubiquitinase"/>
</dbReference>
<evidence type="ECO:0000256" key="1">
    <source>
        <dbReference type="ARBA" id="ARBA00000707"/>
    </source>
</evidence>
<evidence type="ECO:0000259" key="7">
    <source>
        <dbReference type="Pfam" id="PF12340"/>
    </source>
</evidence>
<keyword evidence="4" id="KW-0833">Ubl conjugation pathway</keyword>
<dbReference type="OrthoDB" id="4866634at2759"/>
<keyword evidence="3" id="KW-0645">Protease</keyword>
<keyword evidence="5" id="KW-0378">Hydrolase</keyword>
<dbReference type="EMBL" id="NBNE01000924">
    <property type="protein sequence ID" value="OWZ16495.1"/>
    <property type="molecule type" value="Genomic_DNA"/>
</dbReference>
<keyword evidence="6" id="KW-0788">Thiol protease</keyword>
<dbReference type="AlphaFoldDB" id="A0A225WFU8"/>
<accession>A0A225WFU8</accession>
<name>A0A225WFU8_9STRA</name>
<comment type="catalytic activity">
    <reaction evidence="1">
        <text>Thiol-dependent hydrolysis of ester, thioester, amide, peptide and isopeptide bonds formed by the C-terminal Gly of ubiquitin (a 76-residue protein attached to proteins as an intracellular targeting signal).</text>
        <dbReference type="EC" id="3.4.19.12"/>
    </reaction>
</comment>
<evidence type="ECO:0000313" key="8">
    <source>
        <dbReference type="EMBL" id="OWZ16495.1"/>
    </source>
</evidence>
<evidence type="ECO:0000256" key="6">
    <source>
        <dbReference type="ARBA" id="ARBA00022807"/>
    </source>
</evidence>
<dbReference type="PANTHER" id="PTHR13367:SF33">
    <property type="entry name" value="P-LOOP CONTAINING NUCLEOSIDE TRIPHOSPHATE HYDROLASE PROTEIN"/>
    <property type="match status" value="1"/>
</dbReference>
<evidence type="ECO:0000313" key="9">
    <source>
        <dbReference type="Proteomes" id="UP000198211"/>
    </source>
</evidence>
<dbReference type="GO" id="GO:0004843">
    <property type="term" value="F:cysteine-type deubiquitinase activity"/>
    <property type="evidence" value="ECO:0007669"/>
    <property type="project" value="UniProtKB-EC"/>
</dbReference>
<dbReference type="EC" id="3.4.19.12" evidence="2"/>
<dbReference type="STRING" id="4795.A0A225WFU8"/>
<protein>
    <recommendedName>
        <fullName evidence="2">ubiquitinyl hydrolase 1</fullName>
        <ecNumber evidence="2">3.4.19.12</ecNumber>
    </recommendedName>
</protein>